<evidence type="ECO:0000313" key="1">
    <source>
        <dbReference type="EMBL" id="CAI6341772.1"/>
    </source>
</evidence>
<accession>A0A9W4UV77</accession>
<comment type="caution">
    <text evidence="1">The sequence shown here is derived from an EMBL/GenBank/DDBJ whole genome shotgun (WGS) entry which is preliminary data.</text>
</comment>
<dbReference type="OrthoDB" id="10345238at2759"/>
<dbReference type="AlphaFoldDB" id="A0A9W4UV77"/>
<dbReference type="Proteomes" id="UP001152607">
    <property type="component" value="Unassembled WGS sequence"/>
</dbReference>
<keyword evidence="2" id="KW-1185">Reference proteome</keyword>
<reference evidence="1" key="1">
    <citation type="submission" date="2023-01" db="EMBL/GenBank/DDBJ databases">
        <authorList>
            <person name="Van Ghelder C."/>
            <person name="Rancurel C."/>
        </authorList>
    </citation>
    <scope>NUCLEOTIDE SEQUENCE</scope>
    <source>
        <strain evidence="1">CNCM I-4278</strain>
    </source>
</reference>
<organism evidence="1 2">
    <name type="scientific">Periconia digitata</name>
    <dbReference type="NCBI Taxonomy" id="1303443"/>
    <lineage>
        <taxon>Eukaryota</taxon>
        <taxon>Fungi</taxon>
        <taxon>Dikarya</taxon>
        <taxon>Ascomycota</taxon>
        <taxon>Pezizomycotina</taxon>
        <taxon>Dothideomycetes</taxon>
        <taxon>Pleosporomycetidae</taxon>
        <taxon>Pleosporales</taxon>
        <taxon>Massarineae</taxon>
        <taxon>Periconiaceae</taxon>
        <taxon>Periconia</taxon>
    </lineage>
</organism>
<sequence>MKFKSSGLGFFSSLHFASSPHLCFRHINFIPVILVFQNMLWKQLLFTTAFLASSAVAAPQFKNSAGKNVPSSQALTCNDGVCCDQFGGCILQNDLGDFADRVVNRRSPSAQFRNSEGENVPSSQALSCNDGVCCDESGGCVFEKDLGDLSDRVVN</sequence>
<name>A0A9W4UV77_9PLEO</name>
<protein>
    <submittedName>
        <fullName evidence="1">Uncharacterized protein</fullName>
    </submittedName>
</protein>
<dbReference type="EMBL" id="CAOQHR010000012">
    <property type="protein sequence ID" value="CAI6341772.1"/>
    <property type="molecule type" value="Genomic_DNA"/>
</dbReference>
<proteinExistence type="predicted"/>
<gene>
    <name evidence="1" type="ORF">PDIGIT_LOCUS14972</name>
</gene>
<evidence type="ECO:0000313" key="2">
    <source>
        <dbReference type="Proteomes" id="UP001152607"/>
    </source>
</evidence>